<feature type="compositionally biased region" description="Polar residues" evidence="3">
    <location>
        <begin position="518"/>
        <end position="534"/>
    </location>
</feature>
<organism evidence="6 7">
    <name type="scientific">Cyprinodon variegatus</name>
    <name type="common">Sheepshead minnow</name>
    <dbReference type="NCBI Taxonomy" id="28743"/>
    <lineage>
        <taxon>Eukaryota</taxon>
        <taxon>Metazoa</taxon>
        <taxon>Chordata</taxon>
        <taxon>Craniata</taxon>
        <taxon>Vertebrata</taxon>
        <taxon>Euteleostomi</taxon>
        <taxon>Actinopterygii</taxon>
        <taxon>Neopterygii</taxon>
        <taxon>Teleostei</taxon>
        <taxon>Neoteleostei</taxon>
        <taxon>Acanthomorphata</taxon>
        <taxon>Ovalentaria</taxon>
        <taxon>Atherinomorphae</taxon>
        <taxon>Cyprinodontiformes</taxon>
        <taxon>Cyprinodontidae</taxon>
        <taxon>Cyprinodon</taxon>
    </lineage>
</organism>
<evidence type="ECO:0000259" key="5">
    <source>
        <dbReference type="Pfam" id="PF19032"/>
    </source>
</evidence>
<dbReference type="Proteomes" id="UP000265020">
    <property type="component" value="Unassembled WGS sequence"/>
</dbReference>
<sequence length="1207" mass="134091">MLMISPKMASGAQEKQFTQSLLSFFIYNPTLGPREGEEEKKILFYHPSEVEKNEKIRNVGLCEAIVQFTRTFCPTKPAKSLHTQKNRQFFFEPEEHFWIVMVVRNPMIEKPNKDGKPPTIEYQEEEILDTVYGAVVRQCYSMYKLFNGTFGRAMEAGGVELLIQKLEKFFYRYLQTLHLQSCDLLDVFGGISFFPLDKMTYLKIQSFVNRVEESLSLIKYTSFLYNDQLIWSGLEQDDMRILYKYLTTSLFPRHSEPELAGRDSPLRPEVTGNLLHYGRFLTGPTNLKDPEAKFRFPKIFVSAEDGYEELHLIVYKAMSAAACFMISASVELTRDFCEQLDSLVGPQLTLLASDICEQFTINRRISGSLNMESRFADLRWRDTSVSMLRVKQSRRRSQSQKENRERLVNARRQLEKLPEMDISSLDASIMTANMSTIQEKTQLNPKPVKTAALDRLKRLQSWKEQKELKKEKERREKEAKGVFKIGLYQPKDTFTLAPLPAVPLAASKVKELKKVSTAAPQSTRVTRSMKQPQQEQKKPLATQHPNTRTNKAQPAAATLSRSRAAPVKPASAATMTSAGYPAASGPTGRATSTRSATRPAVTKAPVVKDNPKAKCADVRATRNIKAANPSAPPSKGVRNCKAVSVTPQPDDHQEVGVTESQIEEQQTSICPPSPTPCPEENNDVANPDPAVASAPSFAPEGFLFQAPSGLSSFKFEPLTPRSADAFLTPSPSFNLPAAPVFSAEAPAECEEPLPPQTPSSSSLHTSPTSGSPQELKHDVPYFRSEISNETDRLTSLCLHWESKVEDESIPEEMRDRMRTAVGQARLLMKERFNQFSGLVDDCELGRGEKITTCTDLQGFWDMVYFQVEDVQKKFDSLKEAESRGWMEEQKLPPRRRKVKTTSVAPTKPTGNKTAARSRLAAVKAAMKARQEAAEAEKTSKDADVPQPQVEGQTVVFDGGFFQVESPAKPSVLSVRRSSRLSAAALPCASPCSSYFSPRRVTRRSLALAQTSVEANASPAQPVHSAERFCLTLEHTPRPKSQPGTPQMSQKKSHTANLSPVKDVLSEEAQSVQSPQPSEISSPAEQVPMETKPSVCPTPDGSIIEEIPGLDFERYLQPSLRCSLSPRGSVAVEMLSMGTDVEMESPKGEAEELLTHLEPAPSAASLVSTPQTPQTAASALLLFTPDLTDRIRQSTCPSDLMVFTPPMI</sequence>
<dbReference type="PANTHER" id="PTHR13056:SF0">
    <property type="entry name" value="VACUOLAR FUSION PROTEIN CCZ1 HOMOLOG-RELATED"/>
    <property type="match status" value="1"/>
</dbReference>
<dbReference type="PANTHER" id="PTHR13056">
    <property type="entry name" value="VACUOLAR FUSION PROTEIN CCZ1 HOMOLOG-RELATED"/>
    <property type="match status" value="1"/>
</dbReference>
<evidence type="ECO:0000313" key="7">
    <source>
        <dbReference type="Proteomes" id="UP000265020"/>
    </source>
</evidence>
<feature type="region of interest" description="Disordered" evidence="3">
    <location>
        <begin position="511"/>
        <end position="693"/>
    </location>
</feature>
<dbReference type="InterPro" id="IPR013176">
    <property type="entry name" value="Ccz1"/>
</dbReference>
<dbReference type="Pfam" id="PF19031">
    <property type="entry name" value="Intu_longin_1"/>
    <property type="match status" value="1"/>
</dbReference>
<feature type="domain" description="CCZ1/INTU second Longin" evidence="5">
    <location>
        <begin position="218"/>
        <end position="344"/>
    </location>
</feature>
<feature type="region of interest" description="Disordered" evidence="3">
    <location>
        <begin position="928"/>
        <end position="947"/>
    </location>
</feature>
<accession>A0A3Q2DBW9</accession>
<feature type="domain" description="CCZ1/INTU/HSP4 first Longin" evidence="4">
    <location>
        <begin position="22"/>
        <end position="148"/>
    </location>
</feature>
<reference evidence="6" key="2">
    <citation type="submission" date="2025-09" db="UniProtKB">
        <authorList>
            <consortium name="Ensembl"/>
        </authorList>
    </citation>
    <scope>IDENTIFICATION</scope>
</reference>
<dbReference type="InterPro" id="IPR043988">
    <property type="entry name" value="CCZ1/INTU_longin_2"/>
</dbReference>
<feature type="compositionally biased region" description="Polar residues" evidence="3">
    <location>
        <begin position="543"/>
        <end position="552"/>
    </location>
</feature>
<dbReference type="GeneTree" id="ENSGT00390000004713"/>
<feature type="compositionally biased region" description="Basic and acidic residues" evidence="3">
    <location>
        <begin position="928"/>
        <end position="943"/>
    </location>
</feature>
<evidence type="ECO:0000313" key="6">
    <source>
        <dbReference type="Ensembl" id="ENSCVAP00000016029.1"/>
    </source>
</evidence>
<dbReference type="InterPro" id="IPR043987">
    <property type="entry name" value="CCZ1/INTU/HSP4_longin_1"/>
</dbReference>
<evidence type="ECO:0000256" key="1">
    <source>
        <dbReference type="ARBA" id="ARBA00005352"/>
    </source>
</evidence>
<feature type="compositionally biased region" description="Low complexity" evidence="3">
    <location>
        <begin position="758"/>
        <end position="772"/>
    </location>
</feature>
<evidence type="ECO:0000256" key="3">
    <source>
        <dbReference type="SAM" id="MobiDB-lite"/>
    </source>
</evidence>
<dbReference type="GO" id="GO:0035658">
    <property type="term" value="C:Mon1-Ccz1 complex"/>
    <property type="evidence" value="ECO:0007669"/>
    <property type="project" value="InterPro"/>
</dbReference>
<feature type="region of interest" description="Disordered" evidence="3">
    <location>
        <begin position="1034"/>
        <end position="1100"/>
    </location>
</feature>
<name>A0A3Q2DBW9_CYPVA</name>
<dbReference type="GO" id="GO:0016192">
    <property type="term" value="P:vesicle-mediated transport"/>
    <property type="evidence" value="ECO:0007669"/>
    <property type="project" value="InterPro"/>
</dbReference>
<dbReference type="InterPro" id="IPR005026">
    <property type="entry name" value="SAPAP"/>
</dbReference>
<feature type="compositionally biased region" description="Low complexity" evidence="3">
    <location>
        <begin position="589"/>
        <end position="598"/>
    </location>
</feature>
<dbReference type="STRING" id="28743.ENSCVAP00000016029"/>
<protein>
    <submittedName>
        <fullName evidence="6">CCZ1 homolog, vacuolar protein trafficking and biogenesis associated</fullName>
    </submittedName>
</protein>
<reference evidence="6" key="1">
    <citation type="submission" date="2025-08" db="UniProtKB">
        <authorList>
            <consortium name="Ensembl"/>
        </authorList>
    </citation>
    <scope>IDENTIFICATION</scope>
</reference>
<dbReference type="AlphaFoldDB" id="A0A3Q2DBW9"/>
<feature type="region of interest" description="Disordered" evidence="3">
    <location>
        <begin position="885"/>
        <end position="916"/>
    </location>
</feature>
<feature type="compositionally biased region" description="Basic and acidic residues" evidence="3">
    <location>
        <begin position="609"/>
        <end position="620"/>
    </location>
</feature>
<dbReference type="Pfam" id="PF03359">
    <property type="entry name" value="GKAP"/>
    <property type="match status" value="1"/>
</dbReference>
<dbReference type="Pfam" id="PF19032">
    <property type="entry name" value="Intu_longin_2"/>
    <property type="match status" value="1"/>
</dbReference>
<feature type="compositionally biased region" description="Polar residues" evidence="3">
    <location>
        <begin position="900"/>
        <end position="912"/>
    </location>
</feature>
<evidence type="ECO:0000256" key="2">
    <source>
        <dbReference type="ARBA" id="ARBA00008839"/>
    </source>
</evidence>
<proteinExistence type="inferred from homology"/>
<comment type="similarity">
    <text evidence="1">Belongs to the CCZ1 family.</text>
</comment>
<evidence type="ECO:0000259" key="4">
    <source>
        <dbReference type="Pfam" id="PF19031"/>
    </source>
</evidence>
<keyword evidence="7" id="KW-1185">Reference proteome</keyword>
<dbReference type="Ensembl" id="ENSCVAT00000031766.1">
    <property type="protein sequence ID" value="ENSCVAP00000016029.1"/>
    <property type="gene ID" value="ENSCVAG00000018954.1"/>
</dbReference>
<feature type="compositionally biased region" description="Polar residues" evidence="3">
    <location>
        <begin position="1067"/>
        <end position="1083"/>
    </location>
</feature>
<feature type="compositionally biased region" description="Polar residues" evidence="3">
    <location>
        <begin position="1041"/>
        <end position="1057"/>
    </location>
</feature>
<comment type="similarity">
    <text evidence="2">Belongs to the SAPAP family.</text>
</comment>
<feature type="region of interest" description="Disordered" evidence="3">
    <location>
        <begin position="744"/>
        <end position="777"/>
    </location>
</feature>
<dbReference type="GO" id="GO:0023052">
    <property type="term" value="P:signaling"/>
    <property type="evidence" value="ECO:0007669"/>
    <property type="project" value="InterPro"/>
</dbReference>